<dbReference type="PANTHER" id="PTHR40055">
    <property type="entry name" value="TRANSCRIPTIONAL REGULATOR YGIV-RELATED"/>
    <property type="match status" value="1"/>
</dbReference>
<evidence type="ECO:0000256" key="3">
    <source>
        <dbReference type="ARBA" id="ARBA00023163"/>
    </source>
</evidence>
<dbReference type="SMART" id="SM00342">
    <property type="entry name" value="HTH_ARAC"/>
    <property type="match status" value="1"/>
</dbReference>
<dbReference type="InterPro" id="IPR050908">
    <property type="entry name" value="SmbC-like"/>
</dbReference>
<name>A0ABV2BYL3_9GAMM</name>
<evidence type="ECO:0000313" key="6">
    <source>
        <dbReference type="Proteomes" id="UP001548189"/>
    </source>
</evidence>
<dbReference type="Gene3D" id="1.10.10.60">
    <property type="entry name" value="Homeodomain-like"/>
    <property type="match status" value="2"/>
</dbReference>
<dbReference type="InterPro" id="IPR010499">
    <property type="entry name" value="AraC_E-bd"/>
</dbReference>
<keyword evidence="3" id="KW-0804">Transcription</keyword>
<dbReference type="Pfam" id="PF06445">
    <property type="entry name" value="GyrI-like"/>
    <property type="match status" value="1"/>
</dbReference>
<comment type="caution">
    <text evidence="5">The sequence shown here is derived from an EMBL/GenBank/DDBJ whole genome shotgun (WGS) entry which is preliminary data.</text>
</comment>
<dbReference type="SUPFAM" id="SSF46689">
    <property type="entry name" value="Homeodomain-like"/>
    <property type="match status" value="2"/>
</dbReference>
<dbReference type="InterPro" id="IPR020449">
    <property type="entry name" value="Tscrpt_reg_AraC-type_HTH"/>
</dbReference>
<sequence length="279" mass="32661">MNNTLLRIKKVEQYIERSLDEDLSVEKLAAQACYSVFHFHRLFKAYFGESVYAYKKRLLLERSVKQLVHSQQSITEIALNAGYENQSAFNKAFRQMFGQTPTQCRQQKNLHCSPSHLTNKVKTMQVDIIQLQPISIISARGRGDYATAANQAWSCLMHFMYSNRYMQKQTRMFGITYDDPSVTEPDNIRYDACVSNDQQLTVSGELANSIIQGGTYARALHKGPYERLNTTYEYLFYQWLPESQYQLRDLPPFEKYLNRDPRRTKPENLRTEVYIPVMR</sequence>
<dbReference type="RefSeq" id="WP_353897602.1">
    <property type="nucleotide sequence ID" value="NZ_JBEVCJ010000032.1"/>
</dbReference>
<organism evidence="5 6">
    <name type="scientific">Aliikangiella maris</name>
    <dbReference type="NCBI Taxonomy" id="3162458"/>
    <lineage>
        <taxon>Bacteria</taxon>
        <taxon>Pseudomonadati</taxon>
        <taxon>Pseudomonadota</taxon>
        <taxon>Gammaproteobacteria</taxon>
        <taxon>Oceanospirillales</taxon>
        <taxon>Pleioneaceae</taxon>
        <taxon>Aliikangiella</taxon>
    </lineage>
</organism>
<dbReference type="InterPro" id="IPR009057">
    <property type="entry name" value="Homeodomain-like_sf"/>
</dbReference>
<dbReference type="Proteomes" id="UP001548189">
    <property type="component" value="Unassembled WGS sequence"/>
</dbReference>
<keyword evidence="1" id="KW-0805">Transcription regulation</keyword>
<dbReference type="PROSITE" id="PS01124">
    <property type="entry name" value="HTH_ARAC_FAMILY_2"/>
    <property type="match status" value="1"/>
</dbReference>
<dbReference type="InterPro" id="IPR011256">
    <property type="entry name" value="Reg_factor_effector_dom_sf"/>
</dbReference>
<dbReference type="SMART" id="SM00871">
    <property type="entry name" value="AraC_E_bind"/>
    <property type="match status" value="1"/>
</dbReference>
<proteinExistence type="predicted"/>
<keyword evidence="2" id="KW-0238">DNA-binding</keyword>
<dbReference type="EMBL" id="JBEVCJ010000032">
    <property type="protein sequence ID" value="MET1257019.1"/>
    <property type="molecule type" value="Genomic_DNA"/>
</dbReference>
<feature type="domain" description="HTH araC/xylS-type" evidence="4">
    <location>
        <begin position="9"/>
        <end position="107"/>
    </location>
</feature>
<dbReference type="SUPFAM" id="SSF55136">
    <property type="entry name" value="Probable bacterial effector-binding domain"/>
    <property type="match status" value="1"/>
</dbReference>
<evidence type="ECO:0000313" key="5">
    <source>
        <dbReference type="EMBL" id="MET1257019.1"/>
    </source>
</evidence>
<dbReference type="Gene3D" id="3.20.80.10">
    <property type="entry name" value="Regulatory factor, effector binding domain"/>
    <property type="match status" value="1"/>
</dbReference>
<keyword evidence="6" id="KW-1185">Reference proteome</keyword>
<dbReference type="InterPro" id="IPR018060">
    <property type="entry name" value="HTH_AraC"/>
</dbReference>
<accession>A0ABV2BYL3</accession>
<reference evidence="5 6" key="1">
    <citation type="submission" date="2024-06" db="EMBL/GenBank/DDBJ databases">
        <authorList>
            <person name="Li F."/>
        </authorList>
    </citation>
    <scope>NUCLEOTIDE SEQUENCE [LARGE SCALE GENOMIC DNA]</scope>
    <source>
        <strain evidence="5 6">GXAS 311</strain>
    </source>
</reference>
<dbReference type="PRINTS" id="PR00032">
    <property type="entry name" value="HTHARAC"/>
</dbReference>
<protein>
    <submittedName>
        <fullName evidence="5">AraC family transcriptional regulator</fullName>
    </submittedName>
</protein>
<evidence type="ECO:0000256" key="1">
    <source>
        <dbReference type="ARBA" id="ARBA00023015"/>
    </source>
</evidence>
<evidence type="ECO:0000256" key="2">
    <source>
        <dbReference type="ARBA" id="ARBA00023125"/>
    </source>
</evidence>
<dbReference type="Pfam" id="PF12833">
    <property type="entry name" value="HTH_18"/>
    <property type="match status" value="1"/>
</dbReference>
<dbReference type="PANTHER" id="PTHR40055:SF1">
    <property type="entry name" value="TRANSCRIPTIONAL REGULATOR YGIV-RELATED"/>
    <property type="match status" value="1"/>
</dbReference>
<evidence type="ECO:0000259" key="4">
    <source>
        <dbReference type="PROSITE" id="PS01124"/>
    </source>
</evidence>
<dbReference type="InterPro" id="IPR029442">
    <property type="entry name" value="GyrI-like"/>
</dbReference>
<gene>
    <name evidence="5" type="ORF">ABVT43_17890</name>
</gene>